<protein>
    <submittedName>
        <fullName evidence="2">Uncharacterized protein</fullName>
    </submittedName>
</protein>
<evidence type="ECO:0000313" key="3">
    <source>
        <dbReference type="Proteomes" id="UP000029093"/>
    </source>
</evidence>
<reference evidence="2 3" key="1">
    <citation type="submission" date="2014-03" db="EMBL/GenBank/DDBJ databases">
        <title>Genomics of Bifidobacteria.</title>
        <authorList>
            <person name="Ventura M."/>
            <person name="Milani C."/>
            <person name="Lugli G.A."/>
        </authorList>
    </citation>
    <scope>NUCLEOTIDE SEQUENCE [LARGE SCALE GENOMIC DNA]</scope>
    <source>
        <strain evidence="2 3">LMG 10736</strain>
    </source>
</reference>
<dbReference type="EMBL" id="JGYQ01000007">
    <property type="protein sequence ID" value="KFI48593.1"/>
    <property type="molecule type" value="Genomic_DNA"/>
</dbReference>
<feature type="compositionally biased region" description="Low complexity" evidence="1">
    <location>
        <begin position="110"/>
        <end position="131"/>
    </location>
</feature>
<dbReference type="Proteomes" id="UP000029093">
    <property type="component" value="Unassembled WGS sequence"/>
</dbReference>
<evidence type="ECO:0000256" key="1">
    <source>
        <dbReference type="SAM" id="MobiDB-lite"/>
    </source>
</evidence>
<feature type="compositionally biased region" description="Low complexity" evidence="1">
    <location>
        <begin position="58"/>
        <end position="82"/>
    </location>
</feature>
<gene>
    <name evidence="2" type="ORF">BBOU_0722</name>
</gene>
<feature type="region of interest" description="Disordered" evidence="1">
    <location>
        <begin position="48"/>
        <end position="139"/>
    </location>
</feature>
<organism evidence="2 3">
    <name type="scientific">Bifidobacterium boum</name>
    <dbReference type="NCBI Taxonomy" id="78343"/>
    <lineage>
        <taxon>Bacteria</taxon>
        <taxon>Bacillati</taxon>
        <taxon>Actinomycetota</taxon>
        <taxon>Actinomycetes</taxon>
        <taxon>Bifidobacteriales</taxon>
        <taxon>Bifidobacteriaceae</taxon>
        <taxon>Bifidobacterium</taxon>
    </lineage>
</organism>
<evidence type="ECO:0000313" key="2">
    <source>
        <dbReference type="EMBL" id="KFI48593.1"/>
    </source>
</evidence>
<accession>A0A086ZPZ3</accession>
<keyword evidence="3" id="KW-1185">Reference proteome</keyword>
<comment type="caution">
    <text evidence="2">The sequence shown here is derived from an EMBL/GenBank/DDBJ whole genome shotgun (WGS) entry which is preliminary data.</text>
</comment>
<sequence length="139" mass="13822">MTTPSQTQVRLISRDRRGLKGRWAVRITVSALCSISLATVAGCGSADSAVVLDGNAGGSTSQSATQSGHEANDAADSASESSQPEDGTDSDTAAKAPDSSMDNMHGGSGQPSSSASPDASASPSASSSSMDMDGDCCHH</sequence>
<name>A0A086ZPZ3_9BIFI</name>
<proteinExistence type="predicted"/>
<dbReference type="AlphaFoldDB" id="A0A086ZPZ3"/>